<dbReference type="EMBL" id="UOYO01000024">
    <property type="protein sequence ID" value="VAY87381.1"/>
    <property type="molecule type" value="Genomic_DNA"/>
</dbReference>
<dbReference type="InterPro" id="IPR018673">
    <property type="entry name" value="DUF2141"/>
</dbReference>
<proteinExistence type="predicted"/>
<evidence type="ECO:0000313" key="1">
    <source>
        <dbReference type="EMBL" id="VAY87381.1"/>
    </source>
</evidence>
<name>A0A3B1E1E7_9ZZZZ</name>
<accession>A0A3B1E1E7</accession>
<dbReference type="Pfam" id="PF09912">
    <property type="entry name" value="DUF2141"/>
    <property type="match status" value="1"/>
</dbReference>
<sequence length="137" mass="15310">MKKIVLAIGLTVSSIMANNISVEITGMLNQNGKISIGLYNKNDNTFSNILKSYKGANVKIVGKKVTYTFKNIPDGTYAIAVIHDENRNKKLDKNFLGMPTEGYGFSNNIRPTFRAATFEESKFEVNKDKMLTIKMGY</sequence>
<reference evidence="1" key="1">
    <citation type="submission" date="2018-10" db="EMBL/GenBank/DDBJ databases">
        <authorList>
            <person name="Aoki K."/>
        </authorList>
    </citation>
    <scope>NUCLEOTIDE SEQUENCE</scope>
</reference>
<organism evidence="1">
    <name type="scientific">hydrothermal vent metagenome</name>
    <dbReference type="NCBI Taxonomy" id="652676"/>
    <lineage>
        <taxon>unclassified sequences</taxon>
        <taxon>metagenomes</taxon>
        <taxon>ecological metagenomes</taxon>
    </lineage>
</organism>
<protein>
    <recommendedName>
        <fullName evidence="2">DUF2141 domain-containing protein</fullName>
    </recommendedName>
</protein>
<gene>
    <name evidence="1" type="ORF">MNB_ARC-1_233</name>
</gene>
<evidence type="ECO:0008006" key="2">
    <source>
        <dbReference type="Google" id="ProtNLM"/>
    </source>
</evidence>
<dbReference type="AlphaFoldDB" id="A0A3B1E1E7"/>